<name>A0ABT0PW01_9FLAO</name>
<protein>
    <submittedName>
        <fullName evidence="1">Asparagine synthetase B</fullName>
    </submittedName>
</protein>
<sequence>MDAEGQENHLKAYGITYWVLSKQQKVQWLLNYRGGSFLLPDGEVIRKECQIRGVSFEILSDGEAQSILDRISSPSQNQEAVILEKAPKIAVYTPTGNHPWDDAVTMVLTYAEIPYVTVYDEEVLDNKLVLYDWLHLHHEDFTGQFGKFYGAYRAAPWYIEAKKEAEALAQKLGYNKVSEAKRAVALNIRDYVIGGGFMFAMCSATDSFDIALAAENVDICEPMFDGDPSDANYQGKLDYSSTFAFTNFVLERNPLRYEFSSIDMTNKRREIPRESDYFSLMEFSAKWDPVPTMLTQNHTSLVKGFMGQTTSFFRAQVKPTVMVLGESKLNGEARYIHGIKGKGFFTFYGGHDPEDYQHRVGDPKTELELHPTSPGYRLILNNVLFPAARKKKQKT</sequence>
<reference evidence="1 2" key="1">
    <citation type="submission" date="2022-05" db="EMBL/GenBank/DDBJ databases">
        <authorList>
            <person name="Park J.-S."/>
        </authorList>
    </citation>
    <scope>NUCLEOTIDE SEQUENCE [LARGE SCALE GENOMIC DNA]</scope>
    <source>
        <strain evidence="1 2">2012CJ35-5</strain>
    </source>
</reference>
<dbReference type="Proteomes" id="UP001203607">
    <property type="component" value="Unassembled WGS sequence"/>
</dbReference>
<evidence type="ECO:0000313" key="1">
    <source>
        <dbReference type="EMBL" id="MCL6275568.1"/>
    </source>
</evidence>
<organism evidence="1 2">
    <name type="scientific">Flagellimonas spongiicola</name>
    <dbReference type="NCBI Taxonomy" id="2942208"/>
    <lineage>
        <taxon>Bacteria</taxon>
        <taxon>Pseudomonadati</taxon>
        <taxon>Bacteroidota</taxon>
        <taxon>Flavobacteriia</taxon>
        <taxon>Flavobacteriales</taxon>
        <taxon>Flavobacteriaceae</taxon>
        <taxon>Flagellimonas</taxon>
    </lineage>
</organism>
<evidence type="ECO:0000313" key="2">
    <source>
        <dbReference type="Proteomes" id="UP001203607"/>
    </source>
</evidence>
<dbReference type="RefSeq" id="WP_249658757.1">
    <property type="nucleotide sequence ID" value="NZ_JAMFMA010000005.1"/>
</dbReference>
<accession>A0ABT0PW01</accession>
<proteinExistence type="predicted"/>
<keyword evidence="2" id="KW-1185">Reference proteome</keyword>
<comment type="caution">
    <text evidence="1">The sequence shown here is derived from an EMBL/GenBank/DDBJ whole genome shotgun (WGS) entry which is preliminary data.</text>
</comment>
<gene>
    <name evidence="1" type="ORF">M3P19_16250</name>
</gene>
<dbReference type="EMBL" id="JAMFMA010000005">
    <property type="protein sequence ID" value="MCL6275568.1"/>
    <property type="molecule type" value="Genomic_DNA"/>
</dbReference>